<dbReference type="STRING" id="563176.SAMN04488090_1769"/>
<dbReference type="EMBL" id="FNGS01000003">
    <property type="protein sequence ID" value="SDL78509.1"/>
    <property type="molecule type" value="Genomic_DNA"/>
</dbReference>
<accession>A0A1G9MWB1</accession>
<reference evidence="1 2" key="1">
    <citation type="submission" date="2016-10" db="EMBL/GenBank/DDBJ databases">
        <authorList>
            <person name="de Groot N.N."/>
        </authorList>
    </citation>
    <scope>NUCLEOTIDE SEQUENCE [LARGE SCALE GENOMIC DNA]</scope>
    <source>
        <strain evidence="1 2">DSM 21668</strain>
    </source>
</reference>
<proteinExistence type="predicted"/>
<evidence type="ECO:0000313" key="1">
    <source>
        <dbReference type="EMBL" id="SDL78509.1"/>
    </source>
</evidence>
<organism evidence="1 2">
    <name type="scientific">Siphonobacter aquaeclarae</name>
    <dbReference type="NCBI Taxonomy" id="563176"/>
    <lineage>
        <taxon>Bacteria</taxon>
        <taxon>Pseudomonadati</taxon>
        <taxon>Bacteroidota</taxon>
        <taxon>Cytophagia</taxon>
        <taxon>Cytophagales</taxon>
        <taxon>Cytophagaceae</taxon>
        <taxon>Siphonobacter</taxon>
    </lineage>
</organism>
<sequence>MKPNCLIDTCSCIYLSKTFFHQKSLLRHLFDNAALTFSNEVHIEIMDHQNKGIEKIIQNKKLVRHPSRQNIDSYEQRLLSKRLPSRAPGGSKGEVDNYIVAVDLSHHLKRGITIYISDDEKALNGTLSDWKLAFPCIHFWTSCDVVLFLYANNIIPSKDIARDMIKDILSVSAPPQEKRSVKTTGNIVNRTVKYNSLIDKIYQLFN</sequence>
<gene>
    <name evidence="1" type="ORF">SAMN04488090_1769</name>
</gene>
<protein>
    <recommendedName>
        <fullName evidence="3">PIN domain-containing protein</fullName>
    </recommendedName>
</protein>
<dbReference type="Proteomes" id="UP000198901">
    <property type="component" value="Unassembled WGS sequence"/>
</dbReference>
<evidence type="ECO:0000313" key="2">
    <source>
        <dbReference type="Proteomes" id="UP000198901"/>
    </source>
</evidence>
<evidence type="ECO:0008006" key="3">
    <source>
        <dbReference type="Google" id="ProtNLM"/>
    </source>
</evidence>
<keyword evidence="2" id="KW-1185">Reference proteome</keyword>
<name>A0A1G9MWB1_9BACT</name>
<dbReference type="AlphaFoldDB" id="A0A1G9MWB1"/>